<dbReference type="PANTHER" id="PTHR12992:SF45">
    <property type="entry name" value="NUDIX HYDROLASE DOMAIN-CONTAINING PROTEIN"/>
    <property type="match status" value="1"/>
</dbReference>
<dbReference type="AlphaFoldDB" id="A0A1C7MCA2"/>
<dbReference type="Pfam" id="PF00293">
    <property type="entry name" value="NUDIX"/>
    <property type="match status" value="1"/>
</dbReference>
<comment type="caution">
    <text evidence="2">The sequence shown here is derived from an EMBL/GenBank/DDBJ whole genome shotgun (WGS) entry which is preliminary data.</text>
</comment>
<dbReference type="InterPro" id="IPR015797">
    <property type="entry name" value="NUDIX_hydrolase-like_dom_sf"/>
</dbReference>
<dbReference type="OMA" id="DNHRCEE"/>
<evidence type="ECO:0000313" key="3">
    <source>
        <dbReference type="Proteomes" id="UP000092993"/>
    </source>
</evidence>
<sequence>MGTTYELPHAALLSLPSKAQDCIERLRLHEPEKVDLSGYPVTKLAAVLILLYEKAGELRVLLTTRSKSLRAHPGQTALPGGKVDTTDANVVVTAYREAFEEVGLPLNCPDVHTVCIMRPFLSSSKLFVTPIVALLSNLSILDQLVPSEAEPLVPKGSKDWLYEPDYHSTSDIFLSWLGNSTYRMHRFRSSASPIKGLTSDILIAAAEIAYDRQPAYERYSPGQLEGFAPILRILEAELDVQHAASGTSTPTPKIEIGVQTSHASTVFTRSN</sequence>
<dbReference type="STRING" id="5627.A0A1C7MCA2"/>
<dbReference type="Gene3D" id="3.90.79.10">
    <property type="entry name" value="Nucleoside Triphosphate Pyrophosphohydrolase"/>
    <property type="match status" value="1"/>
</dbReference>
<dbReference type="GO" id="GO:0010945">
    <property type="term" value="F:coenzyme A diphosphatase activity"/>
    <property type="evidence" value="ECO:0007669"/>
    <property type="project" value="InterPro"/>
</dbReference>
<keyword evidence="2" id="KW-0378">Hydrolase</keyword>
<dbReference type="InterPro" id="IPR045121">
    <property type="entry name" value="CoAse"/>
</dbReference>
<gene>
    <name evidence="2" type="primary">NUDT15_1</name>
    <name evidence="2" type="ORF">A0H81_07514</name>
</gene>
<dbReference type="PANTHER" id="PTHR12992">
    <property type="entry name" value="NUDIX HYDROLASE"/>
    <property type="match status" value="1"/>
</dbReference>
<feature type="domain" description="Nudix hydrolase" evidence="1">
    <location>
        <begin position="42"/>
        <end position="179"/>
    </location>
</feature>
<dbReference type="PROSITE" id="PS51462">
    <property type="entry name" value="NUDIX"/>
    <property type="match status" value="1"/>
</dbReference>
<dbReference type="Proteomes" id="UP000092993">
    <property type="component" value="Unassembled WGS sequence"/>
</dbReference>
<protein>
    <submittedName>
        <fullName evidence="2">Nudix hydrolase 15, mitochondrial</fullName>
    </submittedName>
</protein>
<name>A0A1C7MCA2_GRIFR</name>
<dbReference type="CDD" id="cd03426">
    <property type="entry name" value="NUDIX_CoAse_Nudt7"/>
    <property type="match status" value="1"/>
</dbReference>
<proteinExistence type="predicted"/>
<accession>A0A1C7MCA2</accession>
<evidence type="ECO:0000313" key="2">
    <source>
        <dbReference type="EMBL" id="OBZ72614.1"/>
    </source>
</evidence>
<dbReference type="EMBL" id="LUGG01000009">
    <property type="protein sequence ID" value="OBZ72614.1"/>
    <property type="molecule type" value="Genomic_DNA"/>
</dbReference>
<keyword evidence="3" id="KW-1185">Reference proteome</keyword>
<organism evidence="2 3">
    <name type="scientific">Grifola frondosa</name>
    <name type="common">Maitake</name>
    <name type="synonym">Polyporus frondosus</name>
    <dbReference type="NCBI Taxonomy" id="5627"/>
    <lineage>
        <taxon>Eukaryota</taxon>
        <taxon>Fungi</taxon>
        <taxon>Dikarya</taxon>
        <taxon>Basidiomycota</taxon>
        <taxon>Agaricomycotina</taxon>
        <taxon>Agaricomycetes</taxon>
        <taxon>Polyporales</taxon>
        <taxon>Grifolaceae</taxon>
        <taxon>Grifola</taxon>
    </lineage>
</organism>
<dbReference type="SUPFAM" id="SSF55811">
    <property type="entry name" value="Nudix"/>
    <property type="match status" value="1"/>
</dbReference>
<evidence type="ECO:0000259" key="1">
    <source>
        <dbReference type="PROSITE" id="PS51462"/>
    </source>
</evidence>
<reference evidence="2 3" key="1">
    <citation type="submission" date="2016-03" db="EMBL/GenBank/DDBJ databases">
        <title>Whole genome sequencing of Grifola frondosa 9006-11.</title>
        <authorList>
            <person name="Min B."/>
            <person name="Park H."/>
            <person name="Kim J.-G."/>
            <person name="Cho H."/>
            <person name="Oh Y.-L."/>
            <person name="Kong W.-S."/>
            <person name="Choi I.-G."/>
        </authorList>
    </citation>
    <scope>NUCLEOTIDE SEQUENCE [LARGE SCALE GENOMIC DNA]</scope>
    <source>
        <strain evidence="2 3">9006-11</strain>
    </source>
</reference>
<dbReference type="OrthoDB" id="10260614at2759"/>
<dbReference type="InterPro" id="IPR000086">
    <property type="entry name" value="NUDIX_hydrolase_dom"/>
</dbReference>
<dbReference type="GO" id="GO:0015938">
    <property type="term" value="P:coenzyme A catabolic process"/>
    <property type="evidence" value="ECO:0007669"/>
    <property type="project" value="TreeGrafter"/>
</dbReference>